<name>A0AAV4WC46_CAEEX</name>
<accession>A0AAV4WC46</accession>
<proteinExistence type="predicted"/>
<reference evidence="1 2" key="1">
    <citation type="submission" date="2021-06" db="EMBL/GenBank/DDBJ databases">
        <title>Caerostris extrusa draft genome.</title>
        <authorList>
            <person name="Kono N."/>
            <person name="Arakawa K."/>
        </authorList>
    </citation>
    <scope>NUCLEOTIDE SEQUENCE [LARGE SCALE GENOMIC DNA]</scope>
</reference>
<dbReference type="Proteomes" id="UP001054945">
    <property type="component" value="Unassembled WGS sequence"/>
</dbReference>
<dbReference type="EMBL" id="BPLR01015888">
    <property type="protein sequence ID" value="GIY79439.1"/>
    <property type="molecule type" value="Genomic_DNA"/>
</dbReference>
<protein>
    <submittedName>
        <fullName evidence="1">Uncharacterized protein</fullName>
    </submittedName>
</protein>
<comment type="caution">
    <text evidence="1">The sequence shown here is derived from an EMBL/GenBank/DDBJ whole genome shotgun (WGS) entry which is preliminary data.</text>
</comment>
<evidence type="ECO:0000313" key="1">
    <source>
        <dbReference type="EMBL" id="GIY79439.1"/>
    </source>
</evidence>
<keyword evidence="2" id="KW-1185">Reference proteome</keyword>
<gene>
    <name evidence="1" type="ORF">CEXT_415331</name>
</gene>
<evidence type="ECO:0000313" key="2">
    <source>
        <dbReference type="Proteomes" id="UP001054945"/>
    </source>
</evidence>
<dbReference type="AlphaFoldDB" id="A0AAV4WC46"/>
<organism evidence="1 2">
    <name type="scientific">Caerostris extrusa</name>
    <name type="common">Bark spider</name>
    <name type="synonym">Caerostris bankana</name>
    <dbReference type="NCBI Taxonomy" id="172846"/>
    <lineage>
        <taxon>Eukaryota</taxon>
        <taxon>Metazoa</taxon>
        <taxon>Ecdysozoa</taxon>
        <taxon>Arthropoda</taxon>
        <taxon>Chelicerata</taxon>
        <taxon>Arachnida</taxon>
        <taxon>Araneae</taxon>
        <taxon>Araneomorphae</taxon>
        <taxon>Entelegynae</taxon>
        <taxon>Araneoidea</taxon>
        <taxon>Araneidae</taxon>
        <taxon>Caerostris</taxon>
    </lineage>
</organism>
<sequence length="97" mass="10744">MKIGFTVDAGAYSCVLGNLEWVSFGWLQAIGASGHHKPAGILGATAAGNMYERSHWLKQQHYLDYVCVLIVERLKNITAQNILLPDVIQEHSAMQTF</sequence>